<feature type="compositionally biased region" description="Low complexity" evidence="2">
    <location>
        <begin position="132"/>
        <end position="145"/>
    </location>
</feature>
<proteinExistence type="predicted"/>
<name>A0ABQ3H3G8_9NEIS</name>
<keyword evidence="1 3" id="KW-0732">Signal</keyword>
<dbReference type="SUPFAM" id="SSF101756">
    <property type="entry name" value="Hypothetical protein YgiW"/>
    <property type="match status" value="1"/>
</dbReference>
<dbReference type="Proteomes" id="UP000604737">
    <property type="component" value="Unassembled WGS sequence"/>
</dbReference>
<protein>
    <recommendedName>
        <fullName evidence="6">Bacterial OB-fold domain-containing protein</fullName>
    </recommendedName>
</protein>
<dbReference type="PANTHER" id="PTHR36571">
    <property type="entry name" value="PROTEIN YGIW"/>
    <property type="match status" value="1"/>
</dbReference>
<sequence length="152" mass="15913">MSTGTHVSIVCMALLSGLCLASAQAGYSGPGSEATDVDTAAAALQAPDKTSVSLEGYIMRKLKGDRYEFRDKSGAIGIDIDDDQWPKESINDRTKIRVIGDIDRSLSCIGVTAQSLEVLPADADTPKAAPQKTTSAKKPVTTATAKKPKTGN</sequence>
<evidence type="ECO:0000256" key="1">
    <source>
        <dbReference type="ARBA" id="ARBA00022729"/>
    </source>
</evidence>
<dbReference type="NCBIfam" id="NF033674">
    <property type="entry name" value="stress_OB_fold"/>
    <property type="match status" value="1"/>
</dbReference>
<evidence type="ECO:0000313" key="5">
    <source>
        <dbReference type="Proteomes" id="UP000604737"/>
    </source>
</evidence>
<gene>
    <name evidence="4" type="ORF">GCM10007350_33580</name>
</gene>
<feature type="region of interest" description="Disordered" evidence="2">
    <location>
        <begin position="120"/>
        <end position="152"/>
    </location>
</feature>
<comment type="caution">
    <text evidence="4">The sequence shown here is derived from an EMBL/GenBank/DDBJ whole genome shotgun (WGS) entry which is preliminary data.</text>
</comment>
<feature type="signal peptide" evidence="3">
    <location>
        <begin position="1"/>
        <end position="25"/>
    </location>
</feature>
<dbReference type="Pfam" id="PF04076">
    <property type="entry name" value="BOF"/>
    <property type="match status" value="1"/>
</dbReference>
<dbReference type="PANTHER" id="PTHR36571:SF1">
    <property type="entry name" value="PROTEIN YGIW"/>
    <property type="match status" value="1"/>
</dbReference>
<evidence type="ECO:0008006" key="6">
    <source>
        <dbReference type="Google" id="ProtNLM"/>
    </source>
</evidence>
<feature type="chain" id="PRO_5045632214" description="Bacterial OB-fold domain-containing protein" evidence="3">
    <location>
        <begin position="26"/>
        <end position="152"/>
    </location>
</feature>
<keyword evidence="5" id="KW-1185">Reference proteome</keyword>
<dbReference type="EMBL" id="BMYO01000010">
    <property type="protein sequence ID" value="GHD68404.1"/>
    <property type="molecule type" value="Genomic_DNA"/>
</dbReference>
<evidence type="ECO:0000256" key="3">
    <source>
        <dbReference type="SAM" id="SignalP"/>
    </source>
</evidence>
<dbReference type="InterPro" id="IPR005220">
    <property type="entry name" value="CarO-like"/>
</dbReference>
<dbReference type="RefSeq" id="WP_189462097.1">
    <property type="nucleotide sequence ID" value="NZ_BMYO01000010.1"/>
</dbReference>
<evidence type="ECO:0000256" key="2">
    <source>
        <dbReference type="SAM" id="MobiDB-lite"/>
    </source>
</evidence>
<evidence type="ECO:0000313" key="4">
    <source>
        <dbReference type="EMBL" id="GHD68404.1"/>
    </source>
</evidence>
<dbReference type="Gene3D" id="2.40.50.200">
    <property type="entry name" value="Bacterial OB-fold"/>
    <property type="match status" value="1"/>
</dbReference>
<reference evidence="5" key="1">
    <citation type="journal article" date="2019" name="Int. J. Syst. Evol. Microbiol.">
        <title>The Global Catalogue of Microorganisms (GCM) 10K type strain sequencing project: providing services to taxonomists for standard genome sequencing and annotation.</title>
        <authorList>
            <consortium name="The Broad Institute Genomics Platform"/>
            <consortium name="The Broad Institute Genome Sequencing Center for Infectious Disease"/>
            <person name="Wu L."/>
            <person name="Ma J."/>
        </authorList>
    </citation>
    <scope>NUCLEOTIDE SEQUENCE [LARGE SCALE GENOMIC DNA]</scope>
    <source>
        <strain evidence="5">KCTC 23701</strain>
    </source>
</reference>
<accession>A0ABQ3H3G8</accession>
<organism evidence="4 5">
    <name type="scientific">Jeongeupia chitinilytica</name>
    <dbReference type="NCBI Taxonomy" id="1041641"/>
    <lineage>
        <taxon>Bacteria</taxon>
        <taxon>Pseudomonadati</taxon>
        <taxon>Pseudomonadota</taxon>
        <taxon>Betaproteobacteria</taxon>
        <taxon>Neisseriales</taxon>
        <taxon>Chitinibacteraceae</taxon>
        <taxon>Jeongeupia</taxon>
    </lineage>
</organism>
<dbReference type="InterPro" id="IPR036700">
    <property type="entry name" value="BOBF_sf"/>
</dbReference>